<name>A0AAV1ZD93_9ARAC</name>
<evidence type="ECO:0000313" key="1">
    <source>
        <dbReference type="EMBL" id="CAL1269682.1"/>
    </source>
</evidence>
<comment type="caution">
    <text evidence="1">The sequence shown here is derived from an EMBL/GenBank/DDBJ whole genome shotgun (WGS) entry which is preliminary data.</text>
</comment>
<dbReference type="Proteomes" id="UP001497382">
    <property type="component" value="Unassembled WGS sequence"/>
</dbReference>
<organism evidence="1 2">
    <name type="scientific">Larinioides sclopetarius</name>
    <dbReference type="NCBI Taxonomy" id="280406"/>
    <lineage>
        <taxon>Eukaryota</taxon>
        <taxon>Metazoa</taxon>
        <taxon>Ecdysozoa</taxon>
        <taxon>Arthropoda</taxon>
        <taxon>Chelicerata</taxon>
        <taxon>Arachnida</taxon>
        <taxon>Araneae</taxon>
        <taxon>Araneomorphae</taxon>
        <taxon>Entelegynae</taxon>
        <taxon>Araneoidea</taxon>
        <taxon>Araneidae</taxon>
        <taxon>Larinioides</taxon>
    </lineage>
</organism>
<feature type="non-terminal residue" evidence="1">
    <location>
        <position position="43"/>
    </location>
</feature>
<reference evidence="1 2" key="1">
    <citation type="submission" date="2024-04" db="EMBL/GenBank/DDBJ databases">
        <authorList>
            <person name="Rising A."/>
            <person name="Reimegard J."/>
            <person name="Sonavane S."/>
            <person name="Akerstrom W."/>
            <person name="Nylinder S."/>
            <person name="Hedman E."/>
            <person name="Kallberg Y."/>
        </authorList>
    </citation>
    <scope>NUCLEOTIDE SEQUENCE [LARGE SCALE GENOMIC DNA]</scope>
</reference>
<dbReference type="EMBL" id="CAXIEN010000043">
    <property type="protein sequence ID" value="CAL1269682.1"/>
    <property type="molecule type" value="Genomic_DNA"/>
</dbReference>
<evidence type="ECO:0000313" key="2">
    <source>
        <dbReference type="Proteomes" id="UP001497382"/>
    </source>
</evidence>
<sequence>MQFEIMSVCEHDYSRIIKSRRLKFESCYLIQLSYDSSALLYIY</sequence>
<accession>A0AAV1ZD93</accession>
<dbReference type="AlphaFoldDB" id="A0AAV1ZD93"/>
<proteinExistence type="predicted"/>
<protein>
    <submittedName>
        <fullName evidence="1">Uncharacterized protein</fullName>
    </submittedName>
</protein>
<keyword evidence="2" id="KW-1185">Reference proteome</keyword>
<gene>
    <name evidence="1" type="ORF">LARSCL_LOCUS4871</name>
</gene>